<evidence type="ECO:0000313" key="1">
    <source>
        <dbReference type="EMBL" id="GCL61725.1"/>
    </source>
</evidence>
<protein>
    <recommendedName>
        <fullName evidence="3">DUF1579 domain-containing protein</fullName>
    </recommendedName>
</protein>
<proteinExistence type="predicted"/>
<name>A0A480APX7_9BURK</name>
<dbReference type="EMBL" id="BJCL01000001">
    <property type="protein sequence ID" value="GCL61725.1"/>
    <property type="molecule type" value="Genomic_DNA"/>
</dbReference>
<dbReference type="AlphaFoldDB" id="A0A480APX7"/>
<evidence type="ECO:0008006" key="3">
    <source>
        <dbReference type="Google" id="ProtNLM"/>
    </source>
</evidence>
<keyword evidence="2" id="KW-1185">Reference proteome</keyword>
<organism evidence="1 2">
    <name type="scientific">Pseudaquabacterium pictum</name>
    <dbReference type="NCBI Taxonomy" id="2315236"/>
    <lineage>
        <taxon>Bacteria</taxon>
        <taxon>Pseudomonadati</taxon>
        <taxon>Pseudomonadota</taxon>
        <taxon>Betaproteobacteria</taxon>
        <taxon>Burkholderiales</taxon>
        <taxon>Sphaerotilaceae</taxon>
        <taxon>Pseudaquabacterium</taxon>
    </lineage>
</organism>
<dbReference type="Proteomes" id="UP000301751">
    <property type="component" value="Unassembled WGS sequence"/>
</dbReference>
<evidence type="ECO:0000313" key="2">
    <source>
        <dbReference type="Proteomes" id="UP000301751"/>
    </source>
</evidence>
<dbReference type="OrthoDB" id="9814791at2"/>
<reference evidence="2" key="1">
    <citation type="submission" date="2019-03" db="EMBL/GenBank/DDBJ databases">
        <title>Aquabacterium pictum sp.nov., the first bacteriochlorophyll a-containing freshwater bacterium in the genus Aquabacterium of the class Betaproteobacteria.</title>
        <authorList>
            <person name="Hirose S."/>
            <person name="Tank M."/>
            <person name="Hara E."/>
            <person name="Tamaki H."/>
            <person name="Takaichi S."/>
            <person name="Haruta S."/>
            <person name="Hanada S."/>
        </authorList>
    </citation>
    <scope>NUCLEOTIDE SEQUENCE [LARGE SCALE GENOMIC DNA]</scope>
    <source>
        <strain evidence="2">W35</strain>
    </source>
</reference>
<gene>
    <name evidence="1" type="ORF">AQPW35_08060</name>
</gene>
<accession>A0A480APX7</accession>
<comment type="caution">
    <text evidence="1">The sequence shown here is derived from an EMBL/GenBank/DDBJ whole genome shotgun (WGS) entry which is preliminary data.</text>
</comment>
<sequence length="163" mass="18589">MQHPTDKHTPVDFDFIIGDWTVNHRRLNERLCGCDTWTEFKGRSSTRKILDGFGNLEDNVLYFPGGEVRAAAIRSYDSASRTWAIWWLDGRAPHNLDAPVVGSFCEDVGSFYADDFLDGKPIKVRFLWKKKSVNAATWEQAFSADGGTSWETNWTMEFTRSVA</sequence>